<comment type="caution">
    <text evidence="1">The sequence shown here is derived from an EMBL/GenBank/DDBJ whole genome shotgun (WGS) entry which is preliminary data.</text>
</comment>
<gene>
    <name evidence="1" type="ORF">F8M41_006820</name>
</gene>
<organism evidence="1 2">
    <name type="scientific">Gigaspora margarita</name>
    <dbReference type="NCBI Taxonomy" id="4874"/>
    <lineage>
        <taxon>Eukaryota</taxon>
        <taxon>Fungi</taxon>
        <taxon>Fungi incertae sedis</taxon>
        <taxon>Mucoromycota</taxon>
        <taxon>Glomeromycotina</taxon>
        <taxon>Glomeromycetes</taxon>
        <taxon>Diversisporales</taxon>
        <taxon>Gigasporaceae</taxon>
        <taxon>Gigaspora</taxon>
    </lineage>
</organism>
<dbReference type="AlphaFoldDB" id="A0A8H4A4S3"/>
<evidence type="ECO:0000313" key="2">
    <source>
        <dbReference type="Proteomes" id="UP000439903"/>
    </source>
</evidence>
<accession>A0A8H4A4S3</accession>
<name>A0A8H4A4S3_GIGMA</name>
<protein>
    <submittedName>
        <fullName evidence="1">Uncharacterized protein</fullName>
    </submittedName>
</protein>
<reference evidence="1 2" key="1">
    <citation type="journal article" date="2019" name="Environ. Microbiol.">
        <title>At the nexus of three kingdoms: the genome of the mycorrhizal fungus Gigaspora margarita provides insights into plant, endobacterial and fungal interactions.</title>
        <authorList>
            <person name="Venice F."/>
            <person name="Ghignone S."/>
            <person name="Salvioli di Fossalunga A."/>
            <person name="Amselem J."/>
            <person name="Novero M."/>
            <person name="Xianan X."/>
            <person name="Sedzielewska Toro K."/>
            <person name="Morin E."/>
            <person name="Lipzen A."/>
            <person name="Grigoriev I.V."/>
            <person name="Henrissat B."/>
            <person name="Martin F.M."/>
            <person name="Bonfante P."/>
        </authorList>
    </citation>
    <scope>NUCLEOTIDE SEQUENCE [LARGE SCALE GENOMIC DNA]</scope>
    <source>
        <strain evidence="1 2">BEG34</strain>
    </source>
</reference>
<evidence type="ECO:0000313" key="1">
    <source>
        <dbReference type="EMBL" id="KAF0421108.1"/>
    </source>
</evidence>
<dbReference type="EMBL" id="WTPW01001679">
    <property type="protein sequence ID" value="KAF0421108.1"/>
    <property type="molecule type" value="Genomic_DNA"/>
</dbReference>
<sequence length="102" mass="12290">MLIERLTYTYLLYYNRRILSGHDCSRRVAGMAFQLIQSNVMKTQKLWRTMIRRLKPYIANRRSEEQRTRYIFDGRNRGMKKSMLTAFKENTAALNFYCNHLG</sequence>
<dbReference type="Proteomes" id="UP000439903">
    <property type="component" value="Unassembled WGS sequence"/>
</dbReference>
<keyword evidence="2" id="KW-1185">Reference proteome</keyword>
<proteinExistence type="predicted"/>